<feature type="coiled-coil region" evidence="1">
    <location>
        <begin position="270"/>
        <end position="297"/>
    </location>
</feature>
<dbReference type="SUPFAM" id="SSF52047">
    <property type="entry name" value="RNI-like"/>
    <property type="match status" value="1"/>
</dbReference>
<evidence type="ECO:0008006" key="3">
    <source>
        <dbReference type="Google" id="ProtNLM"/>
    </source>
</evidence>
<accession>A0A1V0S9S4</accession>
<proteinExistence type="predicted"/>
<dbReference type="InterPro" id="IPR032675">
    <property type="entry name" value="LRR_dom_sf"/>
</dbReference>
<name>A0A1V0S9S4_9VIRU</name>
<evidence type="ECO:0000313" key="2">
    <source>
        <dbReference type="EMBL" id="ARF08443.1"/>
    </source>
</evidence>
<organism evidence="2">
    <name type="scientific">Catovirus CTV1</name>
    <dbReference type="NCBI Taxonomy" id="1977631"/>
    <lineage>
        <taxon>Viruses</taxon>
        <taxon>Varidnaviria</taxon>
        <taxon>Bamfordvirae</taxon>
        <taxon>Nucleocytoviricota</taxon>
        <taxon>Megaviricetes</taxon>
        <taxon>Imitervirales</taxon>
        <taxon>Mimiviridae</taxon>
        <taxon>Klosneuvirinae</taxon>
        <taxon>Catovirus</taxon>
    </lineage>
</organism>
<sequence>MTEYMSIIQEDYMSIICSFMTKNELAELRLISSKLNQICSKKINKVNSQLFDTLTDNIVLEHKDFFSNITELFYTKEFKLSIDGMKLFTNLKNICFARSDKQIMDMSQLSTVEEIIICCGGASKLDYDKFKGVDIKKFHMYHTYLSNENMLFQHNFKNLKELTLLMPNNISHETQNNYVQLLPNYVQLKYFKLKTQYDIDLNNFTSLSRLVITSSEISDKSIEKLSQLTELNVKRNDKINCIKNLTNLEAFHGDFIDLSFQTKLKTVELSNELRKTIDEINNSLKSLKSSIKTIEKLYLYYESMDIKIVEEMINLTDLEIFLSNETPLDITKLSNLKYIETKNVVLTGKVSSYLQNIDAEMYSLSTNSCIENPQCILSLCNSERLKKVSLKGVIIENFGPNIEKLVNSCKINRKDMTMLKNNSHKLVHLDTSYKSNITPSIINNNFYDLISLKLDTIDSTIVSLNNLKKLRKLRLIDCNVEEECIENLKLIKLDLSHIDKNLLIDSSDMKSLIISYCPNQQISLKNLEEIKRIKCGEKWANNNIEGYKNLLSSEINKKFRFCPFGNM</sequence>
<gene>
    <name evidence="2" type="ORF">Catovirus_1_493</name>
</gene>
<dbReference type="Gene3D" id="3.80.10.10">
    <property type="entry name" value="Ribonuclease Inhibitor"/>
    <property type="match status" value="1"/>
</dbReference>
<dbReference type="EMBL" id="KY684083">
    <property type="protein sequence ID" value="ARF08443.1"/>
    <property type="molecule type" value="Genomic_DNA"/>
</dbReference>
<evidence type="ECO:0000256" key="1">
    <source>
        <dbReference type="SAM" id="Coils"/>
    </source>
</evidence>
<keyword evidence="1" id="KW-0175">Coiled coil</keyword>
<protein>
    <recommendedName>
        <fullName evidence="3">Leucine-rich repeat protein</fullName>
    </recommendedName>
</protein>
<reference evidence="2" key="1">
    <citation type="journal article" date="2017" name="Science">
        <title>Giant viruses with an expanded complement of translation system components.</title>
        <authorList>
            <person name="Schulz F."/>
            <person name="Yutin N."/>
            <person name="Ivanova N.N."/>
            <person name="Ortega D.R."/>
            <person name="Lee T.K."/>
            <person name="Vierheilig J."/>
            <person name="Daims H."/>
            <person name="Horn M."/>
            <person name="Wagner M."/>
            <person name="Jensen G.J."/>
            <person name="Kyrpides N.C."/>
            <person name="Koonin E.V."/>
            <person name="Woyke T."/>
        </authorList>
    </citation>
    <scope>NUCLEOTIDE SEQUENCE</scope>
    <source>
        <strain evidence="2">CTV1</strain>
    </source>
</reference>